<dbReference type="SMART" id="SM00826">
    <property type="entry name" value="PKS_DH"/>
    <property type="match status" value="1"/>
</dbReference>
<accession>A0A0U2RVR6</accession>
<dbReference type="PROSITE" id="PS52019">
    <property type="entry name" value="PKS_MFAS_DH"/>
    <property type="match status" value="1"/>
</dbReference>
<feature type="domain" description="PKS/mFAS DH" evidence="11">
    <location>
        <begin position="975"/>
        <end position="1255"/>
    </location>
</feature>
<evidence type="ECO:0000256" key="8">
    <source>
        <dbReference type="PROSITE-ProRule" id="PRU01363"/>
    </source>
</evidence>
<dbReference type="PROSITE" id="PS52004">
    <property type="entry name" value="KS3_2"/>
    <property type="match status" value="1"/>
</dbReference>
<dbReference type="InterPro" id="IPR020843">
    <property type="entry name" value="ER"/>
</dbReference>
<dbReference type="CDD" id="cd05195">
    <property type="entry name" value="enoyl_red"/>
    <property type="match status" value="1"/>
</dbReference>
<dbReference type="SMART" id="SM00822">
    <property type="entry name" value="PKS_KR"/>
    <property type="match status" value="1"/>
</dbReference>
<dbReference type="Gene3D" id="1.10.1200.10">
    <property type="entry name" value="ACP-like"/>
    <property type="match status" value="1"/>
</dbReference>
<evidence type="ECO:0000259" key="11">
    <source>
        <dbReference type="PROSITE" id="PS52019"/>
    </source>
</evidence>
<dbReference type="Pfam" id="PF00109">
    <property type="entry name" value="ketoacyl-synt"/>
    <property type="match status" value="1"/>
</dbReference>
<dbReference type="InterPro" id="IPR006162">
    <property type="entry name" value="Ppantetheine_attach_site"/>
</dbReference>
<evidence type="ECO:0000256" key="3">
    <source>
        <dbReference type="ARBA" id="ARBA00022679"/>
    </source>
</evidence>
<dbReference type="InterPro" id="IPR036291">
    <property type="entry name" value="NAD(P)-bd_dom_sf"/>
</dbReference>
<keyword evidence="6" id="KW-0511">Multifunctional enzyme</keyword>
<dbReference type="PANTHER" id="PTHR43775">
    <property type="entry name" value="FATTY ACID SYNTHASE"/>
    <property type="match status" value="1"/>
</dbReference>
<sequence length="2520" mass="277004">MIFRPSRRRRLDGGCHIPNNNSKAPYTFFFIFSLVTSQELPTATMGESSRSSLDTKVVVAEAGEPPQRDIAISEQLLQGSHQNAAVDAPETPQIAICGIALRLPGGISNCHDYWNLLYHGLDARRPIPSSRFNIDGFNGSLGGKDSIKFRHGYFIEDDISCLDTSFFSITKNELDGVDPQQRLLLEVTQECLDDAGEVNYRGKQIGCYVGTFGDDWSMMNAKESVQGGVYATNGGMDIMMANRTSYEFDFQGPSMVIKTGCSSSAVALHEACCAIQRGDASSAIVGGANMIMTPAMTTAMAVGEILAPDASCKTFDAAADGYARAEAITAIYIKPLSDAIRDGNPIRAIVRATAVNCDGRSVSLVTPNGAAHETLMRKAYCDVGLDPKDTAFCHGTGTATGDPIETAAVGKVFGDGKAVYITSVKPNLGHSEGAAGLSAIIKCVLALEHQIIPPNINLKNPNPKIPFAEYNLNVPLEPTPFPPDRQKRSLAFKIYVHIINCLQVVLESYSPKINETSTSVDQQASESQSLLLLSANTETSLQKQVLNYQHWIARNPEHVADASYTLARHRKHLPHRAFIVSQHGKSIEVSAPSKISSSSPPLVFVFSGQGAQWPEMAKQLIESDTAFRDDLHAMDSVLQRLEIPPNWNITGELLKPKETSLVDRAEMSQPLCTAIQLALVNRYSRLGLLPDVVIGHSSGEIAAAYAAGHLSMGEAIIIAYYRGYVTTKQTLRGAMAAVGMGVLGTSEFLTDGVEVACENSPESTTISGDADRVVQVAEAIKEADPDMFARLLKVDMAYHSQHMVSLSTEYQRLLESDLPRHAGYISSIKIDMFSSFTTELADTPLRDPSYWIHNLISPVKFSKAVSNLLQSNQSCVFLEIGPHSALASPLKQICSSLSHPFHYVSSQSRRQNCSTVFLSALGKLYQHGFALDLALLFPNAKAMPGLPTYSWDHSATYWSESRMSRDWRSREYPQHCLLGSRNFEGSELDPQWRHVLRLEDLPWLMDHKLNQDVVFPFAGYITMAGEAIRQVTRSPLGTAYRLRHVITHRALLITDSIEVATALHVHQLNDREDSSWYTFTISSYTGSGWTKHCTGLVGILERVRITNWVPEVLPRRVDCLRIYNQLAHVGFVYGPEFRGLVNATASPLEEGLVHGRVANKTTQSNSPFTLHPATIDAGLQLLLVSQARGLARNITELAVPTAIEEIEVSAGSAVLDAKAWVLHGTELCVELDAGGKVALRASGVSMKALGEDNPSDVLGVHAASRLNWLPHFDFANLSALFIPSIVNREEILLQEELALLCMTEALGKIKSLEPCQPHFTKFRDWLYKQLDFTVAEIYAPVSDPQQLLDASQSYRLSRIEEVTSKLLQMPQKSLAIALRRLFDDMENLFTGKAAVIETLLKDNVLADVYDFMTFDYSKFLRVLSHSRPTLRILEVGAGTGGTTETILRVLAQNKGVPAYSVYTFTDISAGFFPAAKDRFSYAPNMEFRVLDVTQNPLEQGFEIGGYDLIVAANVLHATPSLHETLSNIRVLLKQDGMLVMTELCNMLRASDYVFGHFSGWWLGEVDDRPDRPYVPVSRWDQELKKAGYSGVDVAVYNDEEPYRHYAVIVASKEPSQDISPTFVTVLARYPQCHPATEISTALETRGWRVDVRGIETAFFEDISQEAFASFQDFAHSLGSSSVLWLMPPTQVGCSNPKSAPTLGVAQTLRSELRLNFYTLEIDPTLDRLGTLVVDLFEKVIQDQDNEGLEPDKEYIVHDGAICVGRYQPLYIAEEALDKVQRGEIMKSLRVDKPGSLDAMHWVASAIPDTLMDDEVEVKVHSAGLNFHDVVQAMGLIPSKTPYVSPGIEFSGVVRRLGSAVTGLSIGDRVMGPCENSGFSTHIRANHHYIHKIPDDMSFEEAATIPCCFSTVIYALLDLGKMRKGTSVLVHSACGGVGLAAIQVVKMMEGKIYATVGNEEKVEYLVKEHGIPRERIFDSHDASFLDGVMQQTAGKGVDLVLNSLSGELLHASWKCVAKSGTFLELAKRDLASCGQLDMSGFLDNRSYCGIDMKYLIGEQPGLVNVIERTLGLFGQGKLRPLRPLTSFSASDAKKAFRYIQAGQHMGKIVLNMPTDSSQLEAKPIPRTIRFDPCASYLLVGGLGGLGRAVAVWLVERGAKHLVFLSRGGMTDDKFCVELEAMGCIVTIVKGSVNNLDDVQDAISRAQYPFRGVFHLAMVQRDSPILEMKWMDWKDAVEPKVKGTWNLHRALHGQPLDYFWLASSAVTFADQPGQGNYKSGCIFTESFCQYRHSLGLPASVLSISGIEDVGYLAENPSALRSINIQGLHTVREKEFLECLEASLFNSAPSSSHGHSSGGGSFGNLAWKNNGHILMGMKSNLHLDDPKNPTNWRRDRRMGAYHNLTTGDQADSRSDSSQLKVFLQSLNQGGAESLIQEASIDFLSIEIGTKVNEFLLRPDVPVDPNLRLSEMGLDSLTAIELRRWFGQVFGLQVSVLEMIGAPSLKEVGRIVATRLGEKLDKST</sequence>
<dbReference type="InterPro" id="IPR014031">
    <property type="entry name" value="Ketoacyl_synth_C"/>
</dbReference>
<dbReference type="InterPro" id="IPR009081">
    <property type="entry name" value="PP-bd_ACP"/>
</dbReference>
<dbReference type="PROSITE" id="PS00606">
    <property type="entry name" value="KS3_1"/>
    <property type="match status" value="1"/>
</dbReference>
<dbReference type="Pfam" id="PF08659">
    <property type="entry name" value="KR"/>
    <property type="match status" value="1"/>
</dbReference>
<dbReference type="SUPFAM" id="SSF50129">
    <property type="entry name" value="GroES-like"/>
    <property type="match status" value="1"/>
</dbReference>
<dbReference type="PROSITE" id="PS00012">
    <property type="entry name" value="PHOSPHOPANTETHEINE"/>
    <property type="match status" value="1"/>
</dbReference>
<dbReference type="Gene3D" id="3.40.50.720">
    <property type="entry name" value="NAD(P)-binding Rossmann-like Domain"/>
    <property type="match status" value="2"/>
</dbReference>
<dbReference type="InterPro" id="IPR049551">
    <property type="entry name" value="PKS_DH_C"/>
</dbReference>
<dbReference type="SUPFAM" id="SSF47336">
    <property type="entry name" value="ACP-like"/>
    <property type="match status" value="1"/>
</dbReference>
<dbReference type="Gene3D" id="3.40.50.150">
    <property type="entry name" value="Vaccinia Virus protein VP39"/>
    <property type="match status" value="1"/>
</dbReference>
<reference evidence="12" key="1">
    <citation type="submission" date="2015-11" db="EMBL/GenBank/DDBJ databases">
        <title>Insights into natural products biosynthesis from analysis of 490 polyketide synthases from Fusarium.</title>
        <authorList>
            <person name="Brown D.W."/>
            <person name="Proctor R.H."/>
        </authorList>
    </citation>
    <scope>NUCLEOTIDE SEQUENCE</scope>
    <source>
        <strain evidence="12">FRC M-6865</strain>
    </source>
</reference>
<keyword evidence="3" id="KW-0808">Transferase</keyword>
<dbReference type="Pfam" id="PF02801">
    <property type="entry name" value="Ketoacyl-synt_C"/>
    <property type="match status" value="1"/>
</dbReference>
<feature type="active site" description="Proton donor; for dehydratase activity" evidence="8">
    <location>
        <position position="1176"/>
    </location>
</feature>
<dbReference type="PROSITE" id="PS50075">
    <property type="entry name" value="CARRIER"/>
    <property type="match status" value="1"/>
</dbReference>
<dbReference type="InterPro" id="IPR014043">
    <property type="entry name" value="Acyl_transferase_dom"/>
</dbReference>
<feature type="active site" description="Proton acceptor; for dehydratase activity" evidence="8">
    <location>
        <position position="1007"/>
    </location>
</feature>
<dbReference type="InterPro" id="IPR029063">
    <property type="entry name" value="SAM-dependent_MTases_sf"/>
</dbReference>
<dbReference type="Pfam" id="PF08242">
    <property type="entry name" value="Methyltransf_12"/>
    <property type="match status" value="1"/>
</dbReference>
<dbReference type="InterPro" id="IPR020807">
    <property type="entry name" value="PKS_DH"/>
</dbReference>
<dbReference type="Gene3D" id="3.40.366.10">
    <property type="entry name" value="Malonyl-Coenzyme A Acyl Carrier Protein, domain 2"/>
    <property type="match status" value="1"/>
</dbReference>
<evidence type="ECO:0000313" key="12">
    <source>
        <dbReference type="EMBL" id="ALQ32947.1"/>
    </source>
</evidence>
<dbReference type="Gene3D" id="3.40.47.10">
    <property type="match status" value="1"/>
</dbReference>
<dbReference type="InterPro" id="IPR014030">
    <property type="entry name" value="Ketoacyl_synth_N"/>
</dbReference>
<dbReference type="SUPFAM" id="SSF52151">
    <property type="entry name" value="FabD/lysophospholipase-like"/>
    <property type="match status" value="1"/>
</dbReference>
<dbReference type="SUPFAM" id="SSF55048">
    <property type="entry name" value="Probable ACP-binding domain of malonyl-CoA ACP transacylase"/>
    <property type="match status" value="1"/>
</dbReference>
<feature type="region of interest" description="N-terminal hotdog fold" evidence="8">
    <location>
        <begin position="975"/>
        <end position="1104"/>
    </location>
</feature>
<evidence type="ECO:0000259" key="10">
    <source>
        <dbReference type="PROSITE" id="PS52004"/>
    </source>
</evidence>
<dbReference type="InterPro" id="IPR013154">
    <property type="entry name" value="ADH-like_N"/>
</dbReference>
<dbReference type="GO" id="GO:0044550">
    <property type="term" value="P:secondary metabolite biosynthetic process"/>
    <property type="evidence" value="ECO:0007669"/>
    <property type="project" value="TreeGrafter"/>
</dbReference>
<dbReference type="InterPro" id="IPR057326">
    <property type="entry name" value="KR_dom"/>
</dbReference>
<name>A0A0U2RVR6_GIBSA</name>
<dbReference type="InterPro" id="IPR001227">
    <property type="entry name" value="Ac_transferase_dom_sf"/>
</dbReference>
<evidence type="ECO:0000259" key="9">
    <source>
        <dbReference type="PROSITE" id="PS50075"/>
    </source>
</evidence>
<keyword evidence="1" id="KW-0596">Phosphopantetheine</keyword>
<dbReference type="Gene3D" id="3.10.129.110">
    <property type="entry name" value="Polyketide synthase dehydratase"/>
    <property type="match status" value="1"/>
</dbReference>
<gene>
    <name evidence="12" type="ORF">Fsa_09154</name>
</gene>
<keyword evidence="4" id="KW-0521">NADP</keyword>
<dbReference type="Pfam" id="PF22621">
    <property type="entry name" value="CurL-like_PKS_C"/>
    <property type="match status" value="1"/>
</dbReference>
<keyword evidence="5" id="KW-0560">Oxidoreductase</keyword>
<dbReference type="Pfam" id="PF08240">
    <property type="entry name" value="ADH_N"/>
    <property type="match status" value="1"/>
</dbReference>
<evidence type="ECO:0000256" key="4">
    <source>
        <dbReference type="ARBA" id="ARBA00022857"/>
    </source>
</evidence>
<dbReference type="InterPro" id="IPR016039">
    <property type="entry name" value="Thiolase-like"/>
</dbReference>
<feature type="domain" description="Ketosynthase family 3 (KS3)" evidence="10">
    <location>
        <begin position="91"/>
        <end position="508"/>
    </location>
</feature>
<dbReference type="InterPro" id="IPR020806">
    <property type="entry name" value="PKS_PP-bd"/>
</dbReference>
<dbReference type="InterPro" id="IPR049552">
    <property type="entry name" value="PKS_DH_N"/>
</dbReference>
<dbReference type="InterPro" id="IPR016036">
    <property type="entry name" value="Malonyl_transacylase_ACP-bd"/>
</dbReference>
<dbReference type="Pfam" id="PF00550">
    <property type="entry name" value="PP-binding"/>
    <property type="match status" value="1"/>
</dbReference>
<dbReference type="InterPro" id="IPR016035">
    <property type="entry name" value="Acyl_Trfase/lysoPLipase"/>
</dbReference>
<dbReference type="GO" id="GO:0006633">
    <property type="term" value="P:fatty acid biosynthetic process"/>
    <property type="evidence" value="ECO:0007669"/>
    <property type="project" value="InterPro"/>
</dbReference>
<dbReference type="Pfam" id="PF14765">
    <property type="entry name" value="PS-DH"/>
    <property type="match status" value="1"/>
</dbReference>
<keyword evidence="7" id="KW-0012">Acyltransferase</keyword>
<dbReference type="GO" id="GO:0004315">
    <property type="term" value="F:3-oxoacyl-[acyl-carrier-protein] synthase activity"/>
    <property type="evidence" value="ECO:0007669"/>
    <property type="project" value="InterPro"/>
</dbReference>
<dbReference type="SUPFAM" id="SSF53335">
    <property type="entry name" value="S-adenosyl-L-methionine-dependent methyltransferases"/>
    <property type="match status" value="1"/>
</dbReference>
<evidence type="ECO:0000256" key="5">
    <source>
        <dbReference type="ARBA" id="ARBA00023002"/>
    </source>
</evidence>
<dbReference type="InterPro" id="IPR049900">
    <property type="entry name" value="PKS_mFAS_DH"/>
</dbReference>
<feature type="region of interest" description="C-terminal hotdog fold" evidence="8">
    <location>
        <begin position="1114"/>
        <end position="1255"/>
    </location>
</feature>
<dbReference type="GO" id="GO:0004312">
    <property type="term" value="F:fatty acid synthase activity"/>
    <property type="evidence" value="ECO:0007669"/>
    <property type="project" value="TreeGrafter"/>
</dbReference>
<dbReference type="EMBL" id="KU180084">
    <property type="protein sequence ID" value="ALQ32947.1"/>
    <property type="molecule type" value="mRNA"/>
</dbReference>
<dbReference type="SMART" id="SM00825">
    <property type="entry name" value="PKS_KS"/>
    <property type="match status" value="1"/>
</dbReference>
<dbReference type="InterPro" id="IPR013968">
    <property type="entry name" value="PKS_KR"/>
</dbReference>
<dbReference type="CDD" id="cd00833">
    <property type="entry name" value="PKS"/>
    <property type="match status" value="1"/>
</dbReference>
<dbReference type="InterPro" id="IPR020841">
    <property type="entry name" value="PKS_Beta-ketoAc_synthase_dom"/>
</dbReference>
<dbReference type="InterPro" id="IPR018201">
    <property type="entry name" value="Ketoacyl_synth_AS"/>
</dbReference>
<dbReference type="SMART" id="SM00827">
    <property type="entry name" value="PKS_AT"/>
    <property type="match status" value="1"/>
</dbReference>
<dbReference type="InterPro" id="IPR042104">
    <property type="entry name" value="PKS_dehydratase_sf"/>
</dbReference>
<dbReference type="InterPro" id="IPR050091">
    <property type="entry name" value="PKS_NRPS_Biosynth_Enz"/>
</dbReference>
<dbReference type="SMART" id="SM00823">
    <property type="entry name" value="PKS_PP"/>
    <property type="match status" value="1"/>
</dbReference>
<dbReference type="PANTHER" id="PTHR43775:SF37">
    <property type="entry name" value="SI:DKEY-61P9.11"/>
    <property type="match status" value="1"/>
</dbReference>
<feature type="domain" description="Carrier" evidence="9">
    <location>
        <begin position="2435"/>
        <end position="2512"/>
    </location>
</feature>
<proteinExistence type="evidence at transcript level"/>
<dbReference type="InterPro" id="IPR036736">
    <property type="entry name" value="ACP-like_sf"/>
</dbReference>
<dbReference type="Gene3D" id="3.90.180.10">
    <property type="entry name" value="Medium-chain alcohol dehydrogenases, catalytic domain"/>
    <property type="match status" value="1"/>
</dbReference>
<protein>
    <submittedName>
        <fullName evidence="12">Putative polyketide synthase</fullName>
    </submittedName>
</protein>
<evidence type="ECO:0000256" key="2">
    <source>
        <dbReference type="ARBA" id="ARBA00022553"/>
    </source>
</evidence>
<dbReference type="Pfam" id="PF13602">
    <property type="entry name" value="ADH_zinc_N_2"/>
    <property type="match status" value="1"/>
</dbReference>
<dbReference type="Pfam" id="PF21089">
    <property type="entry name" value="PKS_DH_N"/>
    <property type="match status" value="1"/>
</dbReference>
<dbReference type="GO" id="GO:0031177">
    <property type="term" value="F:phosphopantetheine binding"/>
    <property type="evidence" value="ECO:0007669"/>
    <property type="project" value="InterPro"/>
</dbReference>
<keyword evidence="2" id="KW-0597">Phosphoprotein</keyword>
<dbReference type="SUPFAM" id="SSF51735">
    <property type="entry name" value="NAD(P)-binding Rossmann-fold domains"/>
    <property type="match status" value="2"/>
</dbReference>
<dbReference type="Pfam" id="PF00698">
    <property type="entry name" value="Acyl_transf_1"/>
    <property type="match status" value="1"/>
</dbReference>
<dbReference type="InterPro" id="IPR013217">
    <property type="entry name" value="Methyltransf_12"/>
</dbReference>
<dbReference type="GO" id="GO:0016491">
    <property type="term" value="F:oxidoreductase activity"/>
    <property type="evidence" value="ECO:0007669"/>
    <property type="project" value="UniProtKB-KW"/>
</dbReference>
<evidence type="ECO:0000256" key="6">
    <source>
        <dbReference type="ARBA" id="ARBA00023268"/>
    </source>
</evidence>
<dbReference type="SUPFAM" id="SSF53901">
    <property type="entry name" value="Thiolase-like"/>
    <property type="match status" value="1"/>
</dbReference>
<dbReference type="InterPro" id="IPR011032">
    <property type="entry name" value="GroES-like_sf"/>
</dbReference>
<dbReference type="SMART" id="SM00829">
    <property type="entry name" value="PKS_ER"/>
    <property type="match status" value="1"/>
</dbReference>
<evidence type="ECO:0000256" key="7">
    <source>
        <dbReference type="ARBA" id="ARBA00023315"/>
    </source>
</evidence>
<evidence type="ECO:0000256" key="1">
    <source>
        <dbReference type="ARBA" id="ARBA00022450"/>
    </source>
</evidence>
<organism evidence="12">
    <name type="scientific">Gibberella sacchari</name>
    <name type="common">Fusarium sacchari</name>
    <dbReference type="NCBI Taxonomy" id="42676"/>
    <lineage>
        <taxon>Eukaryota</taxon>
        <taxon>Fungi</taxon>
        <taxon>Dikarya</taxon>
        <taxon>Ascomycota</taxon>
        <taxon>Pezizomycotina</taxon>
        <taxon>Sordariomycetes</taxon>
        <taxon>Hypocreomycetidae</taxon>
        <taxon>Hypocreales</taxon>
        <taxon>Nectriaceae</taxon>
        <taxon>Fusarium</taxon>
        <taxon>Fusarium fujikuroi species complex</taxon>
    </lineage>
</organism>